<dbReference type="PROSITE" id="PS50188">
    <property type="entry name" value="B302_SPRY"/>
    <property type="match status" value="1"/>
</dbReference>
<dbReference type="InterPro" id="IPR044736">
    <property type="entry name" value="Gid1/RanBPM/SPLA_SPRY"/>
</dbReference>
<comment type="caution">
    <text evidence="4">The sequence shown here is derived from an EMBL/GenBank/DDBJ whole genome shotgun (WGS) entry which is preliminary data.</text>
</comment>
<feature type="compositionally biased region" description="Basic and acidic residues" evidence="2">
    <location>
        <begin position="234"/>
        <end position="248"/>
    </location>
</feature>
<feature type="compositionally biased region" description="Basic residues" evidence="2">
    <location>
        <begin position="128"/>
        <end position="138"/>
    </location>
</feature>
<feature type="region of interest" description="Disordered" evidence="2">
    <location>
        <begin position="613"/>
        <end position="650"/>
    </location>
</feature>
<evidence type="ECO:0000259" key="3">
    <source>
        <dbReference type="PROSITE" id="PS50188"/>
    </source>
</evidence>
<feature type="region of interest" description="Disordered" evidence="2">
    <location>
        <begin position="945"/>
        <end position="996"/>
    </location>
</feature>
<feature type="domain" description="B30.2/SPRY" evidence="3">
    <location>
        <begin position="1175"/>
        <end position="1363"/>
    </location>
</feature>
<dbReference type="InterPro" id="IPR043136">
    <property type="entry name" value="B30.2/SPRY_sf"/>
</dbReference>
<evidence type="ECO:0000313" key="4">
    <source>
        <dbReference type="EMBL" id="ORY86616.1"/>
    </source>
</evidence>
<dbReference type="InterPro" id="IPR013320">
    <property type="entry name" value="ConA-like_dom_sf"/>
</dbReference>
<feature type="compositionally biased region" description="Low complexity" evidence="2">
    <location>
        <begin position="620"/>
        <end position="644"/>
    </location>
</feature>
<sequence>MEESNISSDNNFNNINEYKKVFNASTLDSENESQYYDLLKRYNENDNDDFQSKDPFMDHNNNIEINTTENKKDNRRNKTDEIMESPKRKKNHVKKESKRSNNNSRKREDSGIKRLSSKHKGYSNPSSPKKKGKEKHKKYYSDDKQIIKDKFNNNNNNNYNNNNYNNDSSINNNETNSFKHLYPTERQYNADISLNSSLNSSDTSINKIIQMSLNEYSKDINKLINKDKENELKREMDVDSNKKQENNNKSKSSIKNSEFSSKPLISNNLNDKLKELIDKNIDNMNNNIIGKSNDIELNNKILFIDKLLEKYKEKEDQLKQSKSFLSSDININTDDQILHNNIKNNYKFNNEEISIETKCPFYSNGCNWHNTQNKLSDHLLYECKFCPNIITNSFVNLNKKSKDIDNKNDKLEKLDDKLSKLSISNNDDEKFIDISLNDSKDELNQIFSNYLNEEEKPGKVKSTHDLQDGLFDQIIQDYNYTNDNSSSHLFKEKHHQVDENKLTLDTNLDFNKDDLPSTGELNFIDEPLTWDINSDGDNSVPWSKSPVSASIKERKKYKLSNDNDKVSVKNKKSPTKEVYAGKKLLHKYQNLISSFENPSIDFFDIKSNNSNTKESDIWKSSNTNNNSNSNSNSNSNNNGNSNSNVFDPNKPFRFELPSDYRYTIPLAPPAPAEPLKQNEHNITKELNDITLSVNTQLNNKSDNNIYSMFTPREIEVLMDIWFKNEGNNRTGSESNLIFSKSETSFIKDLLSSIDEETKNNLREYKYHKLGESRSLLSSIDNLLSIRRKYNNPSMNSLANLSFNKFNFNFSNDFSFDFNFDKMNKSREFNNKTSITKDLNKAFKIQKEQSKKTYTKFEIMKNKFKYMIICWLIKLFENNNIYTICWKFINTLKKWITYIKNKLVQKAIETSKMFDKRYKKLQEEKKKIHEKEKEIHEEEKELLEEERKLHEEEKEIQEEEKDLHKEERKLNEEDEELHEKDEEFHEEKKNIHTHLKQKPKESIIEYIDRALSNNDSSNNLLMNWNPVKKNLKEEEILMKKKKFSKTQEQIYRAHQYEMKYNQDRHTLYTNFLDYQNARGFKSLTIQNNIRKKIKMMQTINELNHLKMKSITSPSNKYKKRKVEIEKKERKSLTSYFNDSLNLLMNILTSNSKPKNQISDDTEFKQKIHIFGAEANIDFNKHTLIIYNKKTSELNYIPKNKNNVVKKAVRLNEFDQLIIYNNDESGWINILSSKPISNNMDLFYFEVKVNSSKPNKKYLYSWSIGFSTSKVQLSRYPERPYSWDYYNTGNINKNNSLEKYGEPYVMDDIIGCGINFKNNLAFFTRNGKFLGDAVRNFLTDDLQLYINIGLFNYAKIETNFGAKKFRFNIESYFYNKRH</sequence>
<protein>
    <recommendedName>
        <fullName evidence="3">B30.2/SPRY domain-containing protein</fullName>
    </recommendedName>
</protein>
<dbReference type="OrthoDB" id="25503at2759"/>
<keyword evidence="1" id="KW-0175">Coiled coil</keyword>
<dbReference type="CDD" id="cd12885">
    <property type="entry name" value="SPRY_RanBP_like"/>
    <property type="match status" value="1"/>
</dbReference>
<dbReference type="InterPro" id="IPR003877">
    <property type="entry name" value="SPRY_dom"/>
</dbReference>
<dbReference type="SUPFAM" id="SSF49899">
    <property type="entry name" value="Concanavalin A-like lectins/glucanases"/>
    <property type="match status" value="1"/>
</dbReference>
<dbReference type="Pfam" id="PF00622">
    <property type="entry name" value="SPRY"/>
    <property type="match status" value="1"/>
</dbReference>
<dbReference type="EMBL" id="MCOG01000002">
    <property type="protein sequence ID" value="ORY86616.1"/>
    <property type="molecule type" value="Genomic_DNA"/>
</dbReference>
<accession>A0A1Y2FTU9</accession>
<feature type="compositionally biased region" description="Basic and acidic residues" evidence="2">
    <location>
        <begin position="960"/>
        <end position="989"/>
    </location>
</feature>
<reference evidence="4 5" key="1">
    <citation type="submission" date="2016-08" db="EMBL/GenBank/DDBJ databases">
        <title>A Parts List for Fungal Cellulosomes Revealed by Comparative Genomics.</title>
        <authorList>
            <consortium name="DOE Joint Genome Institute"/>
            <person name="Haitjema C.H."/>
            <person name="Gilmore S.P."/>
            <person name="Henske J.K."/>
            <person name="Solomon K.V."/>
            <person name="De Groot R."/>
            <person name="Kuo A."/>
            <person name="Mondo S.J."/>
            <person name="Salamov A.A."/>
            <person name="Labutti K."/>
            <person name="Zhao Z."/>
            <person name="Chiniquy J."/>
            <person name="Barry K."/>
            <person name="Brewer H.M."/>
            <person name="Purvine S.O."/>
            <person name="Wright A.T."/>
            <person name="Boxma B."/>
            <person name="Van Alen T."/>
            <person name="Hackstein J.H."/>
            <person name="Baker S.E."/>
            <person name="Grigoriev I.V."/>
            <person name="O'Malley M.A."/>
        </authorList>
    </citation>
    <scope>NUCLEOTIDE SEQUENCE [LARGE SCALE GENOMIC DNA]</scope>
    <source>
        <strain evidence="4 5">G1</strain>
    </source>
</reference>
<feature type="compositionally biased region" description="Basic and acidic residues" evidence="2">
    <location>
        <begin position="46"/>
        <end position="57"/>
    </location>
</feature>
<gene>
    <name evidence="4" type="ORF">LY90DRAFT_100778</name>
</gene>
<dbReference type="Gene3D" id="2.60.120.920">
    <property type="match status" value="1"/>
</dbReference>
<dbReference type="Proteomes" id="UP000193920">
    <property type="component" value="Unassembled WGS sequence"/>
</dbReference>
<evidence type="ECO:0000256" key="1">
    <source>
        <dbReference type="SAM" id="Coils"/>
    </source>
</evidence>
<dbReference type="STRING" id="1754190.A0A1Y2FTU9"/>
<feature type="compositionally biased region" description="Low complexity" evidence="2">
    <location>
        <begin position="152"/>
        <end position="173"/>
    </location>
</feature>
<feature type="coiled-coil region" evidence="1">
    <location>
        <begin position="394"/>
        <end position="424"/>
    </location>
</feature>
<dbReference type="SMART" id="SM00449">
    <property type="entry name" value="SPRY"/>
    <property type="match status" value="1"/>
</dbReference>
<dbReference type="InterPro" id="IPR001870">
    <property type="entry name" value="B30.2/SPRY"/>
</dbReference>
<keyword evidence="5" id="KW-1185">Reference proteome</keyword>
<evidence type="ECO:0000256" key="2">
    <source>
        <dbReference type="SAM" id="MobiDB-lite"/>
    </source>
</evidence>
<name>A0A1Y2FTU9_9FUNG</name>
<feature type="compositionally biased region" description="Basic residues" evidence="2">
    <location>
        <begin position="87"/>
        <end position="97"/>
    </location>
</feature>
<organism evidence="4 5">
    <name type="scientific">Neocallimastix californiae</name>
    <dbReference type="NCBI Taxonomy" id="1754190"/>
    <lineage>
        <taxon>Eukaryota</taxon>
        <taxon>Fungi</taxon>
        <taxon>Fungi incertae sedis</taxon>
        <taxon>Chytridiomycota</taxon>
        <taxon>Chytridiomycota incertae sedis</taxon>
        <taxon>Neocallimastigomycetes</taxon>
        <taxon>Neocallimastigales</taxon>
        <taxon>Neocallimastigaceae</taxon>
        <taxon>Neocallimastix</taxon>
    </lineage>
</organism>
<feature type="compositionally biased region" description="Polar residues" evidence="2">
    <location>
        <begin position="535"/>
        <end position="548"/>
    </location>
</feature>
<feature type="compositionally biased region" description="Basic and acidic residues" evidence="2">
    <location>
        <begin position="139"/>
        <end position="151"/>
    </location>
</feature>
<feature type="region of interest" description="Disordered" evidence="2">
    <location>
        <begin position="535"/>
        <end position="574"/>
    </location>
</feature>
<proteinExistence type="predicted"/>
<feature type="compositionally biased region" description="Low complexity" evidence="2">
    <location>
        <begin position="249"/>
        <end position="261"/>
    </location>
</feature>
<evidence type="ECO:0000313" key="5">
    <source>
        <dbReference type="Proteomes" id="UP000193920"/>
    </source>
</evidence>
<feature type="compositionally biased region" description="Basic and acidic residues" evidence="2">
    <location>
        <begin position="69"/>
        <end position="86"/>
    </location>
</feature>
<feature type="region of interest" description="Disordered" evidence="2">
    <location>
        <begin position="46"/>
        <end position="174"/>
    </location>
</feature>
<feature type="region of interest" description="Disordered" evidence="2">
    <location>
        <begin position="234"/>
        <end position="261"/>
    </location>
</feature>